<dbReference type="SUPFAM" id="SSF56219">
    <property type="entry name" value="DNase I-like"/>
    <property type="match status" value="1"/>
</dbReference>
<protein>
    <recommendedName>
        <fullName evidence="3">Endonuclease/exonuclease/phosphatase domain-containing protein</fullName>
    </recommendedName>
</protein>
<evidence type="ECO:0000313" key="1">
    <source>
        <dbReference type="EMBL" id="KAK1398276.1"/>
    </source>
</evidence>
<dbReference type="EMBL" id="JAUIZM010000002">
    <property type="protein sequence ID" value="KAK1398276.1"/>
    <property type="molecule type" value="Genomic_DNA"/>
</dbReference>
<comment type="caution">
    <text evidence="1">The sequence shown here is derived from an EMBL/GenBank/DDBJ whole genome shotgun (WGS) entry which is preliminary data.</text>
</comment>
<evidence type="ECO:0008006" key="3">
    <source>
        <dbReference type="Google" id="ProtNLM"/>
    </source>
</evidence>
<accession>A0AAD8J8V6</accession>
<keyword evidence="2" id="KW-1185">Reference proteome</keyword>
<dbReference type="PANTHER" id="PTHR33710:SF64">
    <property type="entry name" value="ENDONUCLEASE_EXONUCLEASE_PHOSPHATASE DOMAIN-CONTAINING PROTEIN"/>
    <property type="match status" value="1"/>
</dbReference>
<gene>
    <name evidence="1" type="ORF">POM88_008139</name>
</gene>
<dbReference type="PANTHER" id="PTHR33710">
    <property type="entry name" value="BNAC02G09200D PROTEIN"/>
    <property type="match status" value="1"/>
</dbReference>
<evidence type="ECO:0000313" key="2">
    <source>
        <dbReference type="Proteomes" id="UP001237642"/>
    </source>
</evidence>
<dbReference type="Gene3D" id="3.60.10.10">
    <property type="entry name" value="Endonuclease/exonuclease/phosphatase"/>
    <property type="match status" value="2"/>
</dbReference>
<sequence>MNVLSWNCRGVGRPRNVQFLSDVVRQEKPGVVFLCETLAKKSKMEWVQLKIGYQGMFVVDPIGRSGGLTMFWKDNDKVEVLVGGSQYPNALIEGFNETLLDAGLTDMALVGHQFTWEKGRDTEDWMEVRLDRALTNMAWLNMFPLAKLYNLEGTPSDHSPILLIPQIIAHGNAQYRFKFENAWMMEPMCEFLEEGIKTLLNNTYYNFYYLLVF</sequence>
<proteinExistence type="predicted"/>
<dbReference type="AlphaFoldDB" id="A0AAD8J8V6"/>
<organism evidence="1 2">
    <name type="scientific">Heracleum sosnowskyi</name>
    <dbReference type="NCBI Taxonomy" id="360622"/>
    <lineage>
        <taxon>Eukaryota</taxon>
        <taxon>Viridiplantae</taxon>
        <taxon>Streptophyta</taxon>
        <taxon>Embryophyta</taxon>
        <taxon>Tracheophyta</taxon>
        <taxon>Spermatophyta</taxon>
        <taxon>Magnoliopsida</taxon>
        <taxon>eudicotyledons</taxon>
        <taxon>Gunneridae</taxon>
        <taxon>Pentapetalae</taxon>
        <taxon>asterids</taxon>
        <taxon>campanulids</taxon>
        <taxon>Apiales</taxon>
        <taxon>Apiaceae</taxon>
        <taxon>Apioideae</taxon>
        <taxon>apioid superclade</taxon>
        <taxon>Tordylieae</taxon>
        <taxon>Tordyliinae</taxon>
        <taxon>Heracleum</taxon>
    </lineage>
</organism>
<reference evidence="1" key="1">
    <citation type="submission" date="2023-02" db="EMBL/GenBank/DDBJ databases">
        <title>Genome of toxic invasive species Heracleum sosnowskyi carries increased number of genes despite the absence of recent whole-genome duplications.</title>
        <authorList>
            <person name="Schelkunov M."/>
            <person name="Shtratnikova V."/>
            <person name="Makarenko M."/>
            <person name="Klepikova A."/>
            <person name="Omelchenko D."/>
            <person name="Novikova G."/>
            <person name="Obukhova E."/>
            <person name="Bogdanov V."/>
            <person name="Penin A."/>
            <person name="Logacheva M."/>
        </authorList>
    </citation>
    <scope>NUCLEOTIDE SEQUENCE</scope>
    <source>
        <strain evidence="1">Hsosn_3</strain>
        <tissue evidence="1">Leaf</tissue>
    </source>
</reference>
<dbReference type="InterPro" id="IPR036691">
    <property type="entry name" value="Endo/exonu/phosph_ase_sf"/>
</dbReference>
<reference evidence="1" key="2">
    <citation type="submission" date="2023-05" db="EMBL/GenBank/DDBJ databases">
        <authorList>
            <person name="Schelkunov M.I."/>
        </authorList>
    </citation>
    <scope>NUCLEOTIDE SEQUENCE</scope>
    <source>
        <strain evidence="1">Hsosn_3</strain>
        <tissue evidence="1">Leaf</tissue>
    </source>
</reference>
<name>A0AAD8J8V6_9APIA</name>
<dbReference type="Proteomes" id="UP001237642">
    <property type="component" value="Unassembled WGS sequence"/>
</dbReference>